<keyword evidence="5" id="KW-1185">Reference proteome</keyword>
<gene>
    <name evidence="4" type="ORF">WJX75_003135</name>
</gene>
<proteinExistence type="predicted"/>
<protein>
    <recommendedName>
        <fullName evidence="6">Sucrose phosphatase-like domain-containing protein</fullName>
    </recommendedName>
</protein>
<name>A0ABR2YX63_9CHLO</name>
<dbReference type="Gene3D" id="2.60.40.10">
    <property type="entry name" value="Immunoglobulins"/>
    <property type="match status" value="3"/>
</dbReference>
<dbReference type="SFLD" id="SFLDS00003">
    <property type="entry name" value="Haloacid_Dehalogenase"/>
    <property type="match status" value="1"/>
</dbReference>
<dbReference type="InterPro" id="IPR032640">
    <property type="entry name" value="AMPK1_CBM"/>
</dbReference>
<dbReference type="SFLD" id="SFLDG01141">
    <property type="entry name" value="C2.B.1:_Sucrose_Phosphatase_Li"/>
    <property type="match status" value="1"/>
</dbReference>
<dbReference type="InterPro" id="IPR013783">
    <property type="entry name" value="Ig-like_fold"/>
</dbReference>
<dbReference type="Gene3D" id="3.40.50.1000">
    <property type="entry name" value="HAD superfamily/HAD-like"/>
    <property type="match status" value="1"/>
</dbReference>
<dbReference type="Pfam" id="PF16561">
    <property type="entry name" value="AMPK1_CBM"/>
    <property type="match status" value="2"/>
</dbReference>
<dbReference type="CDD" id="cd02859">
    <property type="entry name" value="E_set_AMPKbeta_like_N"/>
    <property type="match status" value="2"/>
</dbReference>
<feature type="domain" description="AMP-activated protein kinase glycogen-binding" evidence="3">
    <location>
        <begin position="3"/>
        <end position="80"/>
    </location>
</feature>
<dbReference type="Pfam" id="PF05116">
    <property type="entry name" value="S6PP"/>
    <property type="match status" value="1"/>
</dbReference>
<dbReference type="PANTHER" id="PTHR46521:SF4">
    <property type="entry name" value="SUCROSE-PHOSPHATASE 2-RELATED"/>
    <property type="match status" value="1"/>
</dbReference>
<dbReference type="InterPro" id="IPR051518">
    <property type="entry name" value="Sucrose_Phosphatase"/>
</dbReference>
<sequence>MRWPAALGGQDVSVVGSFTDWETPIALRNSSETKDFVRTLALQPGTYQFKFLVDGQWATSPVEPITGDGKGMFNNQRLVAPSASFKWKAAWGGTEVFVTGDFTGWAELIPLRLSPDSGDYQLSCGLPPGTYSYQYLVDGTWMTSPDAAVGPDDDGHLCNKMTVEVPPAFHIFYATGWENPILHMRALNADGSLQTPGWREVPMQNTPSRARPSGGWWKMAVIPARGDPAEGTSQMEFYVSNGSGDEVDKPSWGDTYRCSCPGGFKLQHGYLRPFPRARAAPTMLVSDLDGTMVGDGPEADAATLEFCAYWEDNAALSGGVLVYNTGRSLGQFLGLWQSKAGALALPDVLITAVGTKIFLLDVKQQDRSSADGQMWKEDTQWARILDEGWDLGCVKQVAEETIGAVSTSCAQWLDDGSEHPHRIALSVRQDKVHEVSERLNAGFLQQEVQVRIIVSGTGDWRYVDCVSIRGGKLEALERVRTLFSVPRDRCMAAGDSGNDILMLEGANPAIVVGNAQPTLVDWLVRQPQNDRIVFTTAEIARGILEGISRHGLY</sequence>
<dbReference type="EMBL" id="JALJOT010000003">
    <property type="protein sequence ID" value="KAK9916479.1"/>
    <property type="molecule type" value="Genomic_DNA"/>
</dbReference>
<evidence type="ECO:0000313" key="5">
    <source>
        <dbReference type="Proteomes" id="UP001491310"/>
    </source>
</evidence>
<dbReference type="InterPro" id="IPR006380">
    <property type="entry name" value="SPP-like_dom"/>
</dbReference>
<dbReference type="Proteomes" id="UP001491310">
    <property type="component" value="Unassembled WGS sequence"/>
</dbReference>
<accession>A0ABR2YX63</accession>
<feature type="domain" description="Sucrose phosphatase-like" evidence="2">
    <location>
        <begin position="281"/>
        <end position="549"/>
    </location>
</feature>
<evidence type="ECO:0000313" key="4">
    <source>
        <dbReference type="EMBL" id="KAK9916479.1"/>
    </source>
</evidence>
<feature type="domain" description="AMP-activated protein kinase glycogen-binding" evidence="3">
    <location>
        <begin position="84"/>
        <end position="164"/>
    </location>
</feature>
<comment type="caution">
    <text evidence="4">The sequence shown here is derived from an EMBL/GenBank/DDBJ whole genome shotgun (WGS) entry which is preliminary data.</text>
</comment>
<dbReference type="SFLD" id="SFLDG01140">
    <property type="entry name" value="C2.B:_Phosphomannomutase_and_P"/>
    <property type="match status" value="1"/>
</dbReference>
<dbReference type="InterPro" id="IPR036412">
    <property type="entry name" value="HAD-like_sf"/>
</dbReference>
<evidence type="ECO:0000259" key="2">
    <source>
        <dbReference type="Pfam" id="PF05116"/>
    </source>
</evidence>
<evidence type="ECO:0000256" key="1">
    <source>
        <dbReference type="ARBA" id="ARBA00022801"/>
    </source>
</evidence>
<keyword evidence="1" id="KW-0378">Hydrolase</keyword>
<evidence type="ECO:0008006" key="6">
    <source>
        <dbReference type="Google" id="ProtNLM"/>
    </source>
</evidence>
<evidence type="ECO:0000259" key="3">
    <source>
        <dbReference type="Pfam" id="PF16561"/>
    </source>
</evidence>
<dbReference type="PANTHER" id="PTHR46521">
    <property type="entry name" value="SUCROSE-PHOSPHATASE 2-RELATED"/>
    <property type="match status" value="1"/>
</dbReference>
<dbReference type="InterPro" id="IPR014756">
    <property type="entry name" value="Ig_E-set"/>
</dbReference>
<organism evidence="4 5">
    <name type="scientific">Coccomyxa subellipsoidea</name>
    <dbReference type="NCBI Taxonomy" id="248742"/>
    <lineage>
        <taxon>Eukaryota</taxon>
        <taxon>Viridiplantae</taxon>
        <taxon>Chlorophyta</taxon>
        <taxon>core chlorophytes</taxon>
        <taxon>Trebouxiophyceae</taxon>
        <taxon>Trebouxiophyceae incertae sedis</taxon>
        <taxon>Coccomyxaceae</taxon>
        <taxon>Coccomyxa</taxon>
    </lineage>
</organism>
<dbReference type="Gene3D" id="3.90.1070.10">
    <property type="match status" value="1"/>
</dbReference>
<reference evidence="4 5" key="1">
    <citation type="journal article" date="2024" name="Nat. Commun.">
        <title>Phylogenomics reveals the evolutionary origins of lichenization in chlorophyte algae.</title>
        <authorList>
            <person name="Puginier C."/>
            <person name="Libourel C."/>
            <person name="Otte J."/>
            <person name="Skaloud P."/>
            <person name="Haon M."/>
            <person name="Grisel S."/>
            <person name="Petersen M."/>
            <person name="Berrin J.G."/>
            <person name="Delaux P.M."/>
            <person name="Dal Grande F."/>
            <person name="Keller J."/>
        </authorList>
    </citation>
    <scope>NUCLEOTIDE SEQUENCE [LARGE SCALE GENOMIC DNA]</scope>
    <source>
        <strain evidence="4 5">SAG 216-7</strain>
    </source>
</reference>
<dbReference type="SUPFAM" id="SSF81296">
    <property type="entry name" value="E set domains"/>
    <property type="match status" value="2"/>
</dbReference>
<dbReference type="SUPFAM" id="SSF56784">
    <property type="entry name" value="HAD-like"/>
    <property type="match status" value="1"/>
</dbReference>
<dbReference type="InterPro" id="IPR023214">
    <property type="entry name" value="HAD_sf"/>
</dbReference>